<evidence type="ECO:0000259" key="2">
    <source>
        <dbReference type="PROSITE" id="PS50846"/>
    </source>
</evidence>
<evidence type="ECO:0000256" key="1">
    <source>
        <dbReference type="ARBA" id="ARBA00022723"/>
    </source>
</evidence>
<sequence>MTKFEVQEMSCGHCVKAVTEAVKGVDPAASVDVDLKSKTVSVESDALVETLFRAINDAGYEVKTVN</sequence>
<dbReference type="SUPFAM" id="SSF55008">
    <property type="entry name" value="HMA, heavy metal-associated domain"/>
    <property type="match status" value="1"/>
</dbReference>
<accession>A0ABV9Z6V7</accession>
<dbReference type="InterPro" id="IPR036163">
    <property type="entry name" value="HMA_dom_sf"/>
</dbReference>
<keyword evidence="1" id="KW-0479">Metal-binding</keyword>
<dbReference type="InterPro" id="IPR017969">
    <property type="entry name" value="Heavy-metal-associated_CS"/>
</dbReference>
<dbReference type="Proteomes" id="UP001595796">
    <property type="component" value="Unassembled WGS sequence"/>
</dbReference>
<dbReference type="Gene3D" id="3.30.70.100">
    <property type="match status" value="1"/>
</dbReference>
<name>A0ABV9Z6V7_9HYPH</name>
<dbReference type="CDD" id="cd00371">
    <property type="entry name" value="HMA"/>
    <property type="match status" value="1"/>
</dbReference>
<dbReference type="PROSITE" id="PS01047">
    <property type="entry name" value="HMA_1"/>
    <property type="match status" value="1"/>
</dbReference>
<evidence type="ECO:0000313" key="3">
    <source>
        <dbReference type="EMBL" id="MFC5068546.1"/>
    </source>
</evidence>
<dbReference type="Pfam" id="PF00403">
    <property type="entry name" value="HMA"/>
    <property type="match status" value="1"/>
</dbReference>
<organism evidence="3 4">
    <name type="scientific">Flaviflagellibacter deserti</name>
    <dbReference type="NCBI Taxonomy" id="2267266"/>
    <lineage>
        <taxon>Bacteria</taxon>
        <taxon>Pseudomonadati</taxon>
        <taxon>Pseudomonadota</taxon>
        <taxon>Alphaproteobacteria</taxon>
        <taxon>Hyphomicrobiales</taxon>
        <taxon>Flaviflagellibacter</taxon>
    </lineage>
</organism>
<dbReference type="RefSeq" id="WP_114957963.1">
    <property type="nucleotide sequence ID" value="NZ_JBHSJF010000006.1"/>
</dbReference>
<proteinExistence type="predicted"/>
<keyword evidence="4" id="KW-1185">Reference proteome</keyword>
<gene>
    <name evidence="3" type="ORF">ACFPFW_11045</name>
</gene>
<feature type="domain" description="HMA" evidence="2">
    <location>
        <begin position="1"/>
        <end position="63"/>
    </location>
</feature>
<dbReference type="PROSITE" id="PS50846">
    <property type="entry name" value="HMA_2"/>
    <property type="match status" value="1"/>
</dbReference>
<dbReference type="InterPro" id="IPR006121">
    <property type="entry name" value="HMA_dom"/>
</dbReference>
<evidence type="ECO:0000313" key="4">
    <source>
        <dbReference type="Proteomes" id="UP001595796"/>
    </source>
</evidence>
<reference evidence="4" key="1">
    <citation type="journal article" date="2019" name="Int. J. Syst. Evol. Microbiol.">
        <title>The Global Catalogue of Microorganisms (GCM) 10K type strain sequencing project: providing services to taxonomists for standard genome sequencing and annotation.</title>
        <authorList>
            <consortium name="The Broad Institute Genomics Platform"/>
            <consortium name="The Broad Institute Genome Sequencing Center for Infectious Disease"/>
            <person name="Wu L."/>
            <person name="Ma J."/>
        </authorList>
    </citation>
    <scope>NUCLEOTIDE SEQUENCE [LARGE SCALE GENOMIC DNA]</scope>
    <source>
        <strain evidence="4">CGMCC 1.16444</strain>
    </source>
</reference>
<dbReference type="EMBL" id="JBHSJF010000006">
    <property type="protein sequence ID" value="MFC5068546.1"/>
    <property type="molecule type" value="Genomic_DNA"/>
</dbReference>
<comment type="caution">
    <text evidence="3">The sequence shown here is derived from an EMBL/GenBank/DDBJ whole genome shotgun (WGS) entry which is preliminary data.</text>
</comment>
<protein>
    <submittedName>
        <fullName evidence="3">Heavy-metal-associated domain-containing protein</fullName>
    </submittedName>
</protein>